<protein>
    <submittedName>
        <fullName evidence="1">Uncharacterized protein</fullName>
    </submittedName>
</protein>
<reference evidence="1" key="1">
    <citation type="submission" date="2014-09" db="EMBL/GenBank/DDBJ databases">
        <authorList>
            <person name="Magalhaes I.L.F."/>
            <person name="Oliveira U."/>
            <person name="Santos F.R."/>
            <person name="Vidigal T.H.D.A."/>
            <person name="Brescovit A.D."/>
            <person name="Santos A.J."/>
        </authorList>
    </citation>
    <scope>NUCLEOTIDE SEQUENCE</scope>
    <source>
        <tissue evidence="1">Shoot tissue taken approximately 20 cm above the soil surface</tissue>
    </source>
</reference>
<reference evidence="1" key="2">
    <citation type="journal article" date="2015" name="Data Brief">
        <title>Shoot transcriptome of the giant reed, Arundo donax.</title>
        <authorList>
            <person name="Barrero R.A."/>
            <person name="Guerrero F.D."/>
            <person name="Moolhuijzen P."/>
            <person name="Goolsby J.A."/>
            <person name="Tidwell J."/>
            <person name="Bellgard S.E."/>
            <person name="Bellgard M.I."/>
        </authorList>
    </citation>
    <scope>NUCLEOTIDE SEQUENCE</scope>
    <source>
        <tissue evidence="1">Shoot tissue taken approximately 20 cm above the soil surface</tissue>
    </source>
</reference>
<name>A0A0A8ZWW0_ARUDO</name>
<evidence type="ECO:0000313" key="1">
    <source>
        <dbReference type="EMBL" id="JAD41240.1"/>
    </source>
</evidence>
<dbReference type="AlphaFoldDB" id="A0A0A8ZWW0"/>
<dbReference type="EMBL" id="GBRH01256655">
    <property type="protein sequence ID" value="JAD41240.1"/>
    <property type="molecule type" value="Transcribed_RNA"/>
</dbReference>
<organism evidence="1">
    <name type="scientific">Arundo donax</name>
    <name type="common">Giant reed</name>
    <name type="synonym">Donax arundinaceus</name>
    <dbReference type="NCBI Taxonomy" id="35708"/>
    <lineage>
        <taxon>Eukaryota</taxon>
        <taxon>Viridiplantae</taxon>
        <taxon>Streptophyta</taxon>
        <taxon>Embryophyta</taxon>
        <taxon>Tracheophyta</taxon>
        <taxon>Spermatophyta</taxon>
        <taxon>Magnoliopsida</taxon>
        <taxon>Liliopsida</taxon>
        <taxon>Poales</taxon>
        <taxon>Poaceae</taxon>
        <taxon>PACMAD clade</taxon>
        <taxon>Arundinoideae</taxon>
        <taxon>Arundineae</taxon>
        <taxon>Arundo</taxon>
    </lineage>
</organism>
<proteinExistence type="predicted"/>
<accession>A0A0A8ZWW0</accession>
<sequence length="23" mass="2815">MTTSKVKIFQNRRCLCYKLCYIC</sequence>